<comment type="similarity">
    <text evidence="2">Belongs to the membrane fusion protein (MFP) (TC 8.A.1) family.</text>
</comment>
<dbReference type="GO" id="GO:0022857">
    <property type="term" value="F:transmembrane transporter activity"/>
    <property type="evidence" value="ECO:0007669"/>
    <property type="project" value="InterPro"/>
</dbReference>
<dbReference type="Gene3D" id="1.10.287.470">
    <property type="entry name" value="Helix hairpin bin"/>
    <property type="match status" value="1"/>
</dbReference>
<dbReference type="Pfam" id="PF25944">
    <property type="entry name" value="Beta-barrel_RND"/>
    <property type="match status" value="1"/>
</dbReference>
<feature type="region of interest" description="Disordered" evidence="4">
    <location>
        <begin position="383"/>
        <end position="407"/>
    </location>
</feature>
<evidence type="ECO:0000313" key="8">
    <source>
        <dbReference type="EMBL" id="MBB1488383.1"/>
    </source>
</evidence>
<dbReference type="GO" id="GO:0005886">
    <property type="term" value="C:plasma membrane"/>
    <property type="evidence" value="ECO:0007669"/>
    <property type="project" value="TreeGrafter"/>
</dbReference>
<evidence type="ECO:0000256" key="3">
    <source>
        <dbReference type="SAM" id="Coils"/>
    </source>
</evidence>
<evidence type="ECO:0000256" key="1">
    <source>
        <dbReference type="ARBA" id="ARBA00004519"/>
    </source>
</evidence>
<dbReference type="GO" id="GO:0046677">
    <property type="term" value="P:response to antibiotic"/>
    <property type="evidence" value="ECO:0007669"/>
    <property type="project" value="TreeGrafter"/>
</dbReference>
<dbReference type="AlphaFoldDB" id="A0A839ISE0"/>
<evidence type="ECO:0000259" key="6">
    <source>
        <dbReference type="Pfam" id="PF25944"/>
    </source>
</evidence>
<accession>A0A839ISE0</accession>
<sequence length="407" mass="44375">MELRSRLAVILAVATLSGCIAEADSDQQSAPAQARPLQPVDVATVLHTEVTEWHTFTTRLESPEQVELRPRISGVIDSVEFTEGSYVQKGDLLVRIDPRPFQAEVERLKAERVRATAALRQAQTEAKRAKSLQSRNAMSDEQAEARGFLVSQRHAELASVSAALQAAELNLEFTEIRAPISGRVSNAYITTGNNVQAGSSVLTTLVSTDQLHAYFDVDERTWNRQFQQVDAQSGLMAALQLSGDQGFPYQGQLDFIDNRVNPGTGTLRVRATFEATQPALRPGAFARVRMAADHARLSVVVPDRAIGTDLENQFVLTVDANNTLAYRKVSAGVRIGELRVIEQGLAKGERIAVNGPARVGPGMPIQPREVEIDRRDLSQMKLMPEASEQELSESNSAPNAQTLAKAG</sequence>
<dbReference type="Gene3D" id="2.40.50.100">
    <property type="match status" value="1"/>
</dbReference>
<comment type="subcellular location">
    <subcellularLocation>
        <location evidence="1">Cell inner membrane</location>
        <topology evidence="1">Lipid-anchor</topology>
    </subcellularLocation>
</comment>
<dbReference type="PANTHER" id="PTHR30158:SF26">
    <property type="entry name" value="RESISTANCE-NODULATION-CELL DIVISION (RND) MULTIDRUG EFFLUX MEMBRANE FUSION PROTEIN MEXE"/>
    <property type="match status" value="1"/>
</dbReference>
<dbReference type="InterPro" id="IPR058625">
    <property type="entry name" value="MdtA-like_BSH"/>
</dbReference>
<keyword evidence="3" id="KW-0175">Coiled coil</keyword>
<dbReference type="EMBL" id="JACJFM010000027">
    <property type="protein sequence ID" value="MBB1488383.1"/>
    <property type="molecule type" value="Genomic_DNA"/>
</dbReference>
<protein>
    <submittedName>
        <fullName evidence="8">Efflux RND transporter periplasmic adaptor subunit</fullName>
    </submittedName>
</protein>
<dbReference type="SUPFAM" id="SSF111369">
    <property type="entry name" value="HlyD-like secretion proteins"/>
    <property type="match status" value="1"/>
</dbReference>
<dbReference type="Gene3D" id="2.40.30.170">
    <property type="match status" value="1"/>
</dbReference>
<keyword evidence="9" id="KW-1185">Reference proteome</keyword>
<dbReference type="RefSeq" id="WP_182810151.1">
    <property type="nucleotide sequence ID" value="NZ_JACJFM010000027.1"/>
</dbReference>
<dbReference type="Pfam" id="PF25967">
    <property type="entry name" value="RND-MFP_C"/>
    <property type="match status" value="1"/>
</dbReference>
<evidence type="ECO:0000256" key="4">
    <source>
        <dbReference type="SAM" id="MobiDB-lite"/>
    </source>
</evidence>
<dbReference type="GO" id="GO:0030313">
    <property type="term" value="C:cell envelope"/>
    <property type="evidence" value="ECO:0007669"/>
    <property type="project" value="UniProtKB-SubCell"/>
</dbReference>
<dbReference type="NCBIfam" id="TIGR01730">
    <property type="entry name" value="RND_mfp"/>
    <property type="match status" value="1"/>
</dbReference>
<reference evidence="8 9" key="1">
    <citation type="submission" date="2020-08" db="EMBL/GenBank/DDBJ databases">
        <title>Oceanospirillum sp. nov. isolated from marine sediment.</title>
        <authorList>
            <person name="Ji X."/>
        </authorList>
    </citation>
    <scope>NUCLEOTIDE SEQUENCE [LARGE SCALE GENOMIC DNA]</scope>
    <source>
        <strain evidence="8 9">D5</strain>
    </source>
</reference>
<dbReference type="PANTHER" id="PTHR30158">
    <property type="entry name" value="ACRA/E-RELATED COMPONENT OF DRUG EFFLUX TRANSPORTER"/>
    <property type="match status" value="1"/>
</dbReference>
<feature type="coiled-coil region" evidence="3">
    <location>
        <begin position="105"/>
        <end position="132"/>
    </location>
</feature>
<gene>
    <name evidence="8" type="ORF">H4O21_17395</name>
</gene>
<dbReference type="InterPro" id="IPR058627">
    <property type="entry name" value="MdtA-like_C"/>
</dbReference>
<organism evidence="8 9">
    <name type="scientific">Oceanospirillum sediminis</name>
    <dbReference type="NCBI Taxonomy" id="2760088"/>
    <lineage>
        <taxon>Bacteria</taxon>
        <taxon>Pseudomonadati</taxon>
        <taxon>Pseudomonadota</taxon>
        <taxon>Gammaproteobacteria</taxon>
        <taxon>Oceanospirillales</taxon>
        <taxon>Oceanospirillaceae</taxon>
        <taxon>Oceanospirillum</taxon>
    </lineage>
</organism>
<feature type="compositionally biased region" description="Polar residues" evidence="4">
    <location>
        <begin position="392"/>
        <end position="407"/>
    </location>
</feature>
<dbReference type="Proteomes" id="UP000565262">
    <property type="component" value="Unassembled WGS sequence"/>
</dbReference>
<dbReference type="Pfam" id="PF25917">
    <property type="entry name" value="BSH_RND"/>
    <property type="match status" value="1"/>
</dbReference>
<dbReference type="InterPro" id="IPR058626">
    <property type="entry name" value="MdtA-like_b-barrel"/>
</dbReference>
<proteinExistence type="inferred from homology"/>
<dbReference type="InterPro" id="IPR006143">
    <property type="entry name" value="RND_pump_MFP"/>
</dbReference>
<comment type="caution">
    <text evidence="8">The sequence shown here is derived from an EMBL/GenBank/DDBJ whole genome shotgun (WGS) entry which is preliminary data.</text>
</comment>
<evidence type="ECO:0000313" key="9">
    <source>
        <dbReference type="Proteomes" id="UP000565262"/>
    </source>
</evidence>
<dbReference type="PROSITE" id="PS51257">
    <property type="entry name" value="PROKAR_LIPOPROTEIN"/>
    <property type="match status" value="1"/>
</dbReference>
<evidence type="ECO:0000256" key="2">
    <source>
        <dbReference type="ARBA" id="ARBA00009477"/>
    </source>
</evidence>
<dbReference type="Gene3D" id="2.40.420.20">
    <property type="match status" value="1"/>
</dbReference>
<feature type="domain" description="Multidrug resistance protein MdtA-like barrel-sandwich hybrid" evidence="5">
    <location>
        <begin position="64"/>
        <end position="201"/>
    </location>
</feature>
<name>A0A839ISE0_9GAMM</name>
<feature type="domain" description="Multidrug resistance protein MdtA-like beta-barrel" evidence="6">
    <location>
        <begin position="236"/>
        <end position="293"/>
    </location>
</feature>
<evidence type="ECO:0000259" key="5">
    <source>
        <dbReference type="Pfam" id="PF25917"/>
    </source>
</evidence>
<feature type="domain" description="Multidrug resistance protein MdtA-like C-terminal permuted SH3" evidence="7">
    <location>
        <begin position="299"/>
        <end position="355"/>
    </location>
</feature>
<evidence type="ECO:0000259" key="7">
    <source>
        <dbReference type="Pfam" id="PF25967"/>
    </source>
</evidence>